<dbReference type="AlphaFoldDB" id="A0A7X5RJS9"/>
<dbReference type="RefSeq" id="WP_163083838.1">
    <property type="nucleotide sequence ID" value="NZ_JAAAWN010000003.1"/>
</dbReference>
<sequence>MLLKSTGTTRVIDDDNLSHQHHVSTSVIWQAASANSIVSHAAGCPF</sequence>
<keyword evidence="2" id="KW-1185">Reference proteome</keyword>
<name>A0A7X5RJS9_9ALTE</name>
<evidence type="ECO:0000313" key="1">
    <source>
        <dbReference type="EMBL" id="NDV90243.1"/>
    </source>
</evidence>
<proteinExistence type="predicted"/>
<accession>A0A7X5RJS9</accession>
<protein>
    <submittedName>
        <fullName evidence="1">Uncharacterized protein</fullName>
    </submittedName>
</protein>
<dbReference type="EMBL" id="JAAAWN010000003">
    <property type="protein sequence ID" value="NDV90243.1"/>
    <property type="molecule type" value="Genomic_DNA"/>
</dbReference>
<reference evidence="1 2" key="1">
    <citation type="submission" date="2020-01" db="EMBL/GenBank/DDBJ databases">
        <authorList>
            <person name="Chen J."/>
            <person name="Zhu S."/>
            <person name="Yang J."/>
        </authorList>
    </citation>
    <scope>NUCLEOTIDE SEQUENCE [LARGE SCALE GENOMIC DNA]</scope>
    <source>
        <strain evidence="1 2">345S023</strain>
    </source>
</reference>
<evidence type="ECO:0000313" key="2">
    <source>
        <dbReference type="Proteomes" id="UP000470213"/>
    </source>
</evidence>
<comment type="caution">
    <text evidence="1">The sequence shown here is derived from an EMBL/GenBank/DDBJ whole genome shotgun (WGS) entry which is preliminary data.</text>
</comment>
<gene>
    <name evidence="1" type="ORF">GTH32_03420</name>
</gene>
<organism evidence="1 2">
    <name type="scientific">Alteromonas profundi</name>
    <dbReference type="NCBI Taxonomy" id="2696062"/>
    <lineage>
        <taxon>Bacteria</taxon>
        <taxon>Pseudomonadati</taxon>
        <taxon>Pseudomonadota</taxon>
        <taxon>Gammaproteobacteria</taxon>
        <taxon>Alteromonadales</taxon>
        <taxon>Alteromonadaceae</taxon>
        <taxon>Alteromonas/Salinimonas group</taxon>
        <taxon>Alteromonas</taxon>
    </lineage>
</organism>
<dbReference type="Proteomes" id="UP000470213">
    <property type="component" value="Unassembled WGS sequence"/>
</dbReference>